<reference evidence="1" key="1">
    <citation type="submission" date="2021-05" db="EMBL/GenBank/DDBJ databases">
        <authorList>
            <person name="Scholz U."/>
            <person name="Mascher M."/>
            <person name="Fiebig A."/>
        </authorList>
    </citation>
    <scope>NUCLEOTIDE SEQUENCE [LARGE SCALE GENOMIC DNA]</scope>
</reference>
<accession>A0ACD5WMG2</accession>
<sequence>MAKRPRRSYSLESRLRRIIASDPSLAAPGSSAEDVANAIRSRRREHRRYSLEVFTAAVRRALASLPHPSSSSDDDDSASSSSSHDAVTTSSSSYAQSRPADADPPVDVTKSLLRSRYSSQTTFKRPREDPASTGAPQQQVESEVTTNTEEAAGGGYSYTQGGGGKGPMFADLGGMEAVIHKLRMRVVVPLHHPELLRWLGVRPITGILLHGPPGCGKTTLAHAIANETGVPFYNTSATDLVSGVSGGSEENIRALFSKAYRTAPSIVFIDEIDAIASKREEAQRGMERRIVTQLITCMDEFHQNIAAGSNGTAASANDMDTTQSSSREKKPAEGYVIVIGATNRPDALDQALRRPGRFDLEIPIPVPDENARRRILERLTRSLRLPPEGRSQFDLGKMARATPGFVGADLKALVDQAGSQALERIVGVWTDGNTKQYQQRVPFKEHEMENLSVTMDDFEKARKEVQPSLGREGLSSVPDVTWADVGGLDSLREELHRCIVRCIKHPEYYELIARIMHEHLWYALFAMLF</sequence>
<dbReference type="Proteomes" id="UP001732700">
    <property type="component" value="Chromosome 4C"/>
</dbReference>
<dbReference type="EnsemblPlants" id="AVESA.00010b.r2.4CG1259770.1">
    <property type="protein sequence ID" value="AVESA.00010b.r2.4CG1259770.1.CDS"/>
    <property type="gene ID" value="AVESA.00010b.r2.4CG1259770"/>
</dbReference>
<keyword evidence="2" id="KW-1185">Reference proteome</keyword>
<name>A0ACD5WMG2_AVESA</name>
<protein>
    <submittedName>
        <fullName evidence="1">Uncharacterized protein</fullName>
    </submittedName>
</protein>
<reference evidence="1" key="2">
    <citation type="submission" date="2025-09" db="UniProtKB">
        <authorList>
            <consortium name="EnsemblPlants"/>
        </authorList>
    </citation>
    <scope>IDENTIFICATION</scope>
</reference>
<organism evidence="1 2">
    <name type="scientific">Avena sativa</name>
    <name type="common">Oat</name>
    <dbReference type="NCBI Taxonomy" id="4498"/>
    <lineage>
        <taxon>Eukaryota</taxon>
        <taxon>Viridiplantae</taxon>
        <taxon>Streptophyta</taxon>
        <taxon>Embryophyta</taxon>
        <taxon>Tracheophyta</taxon>
        <taxon>Spermatophyta</taxon>
        <taxon>Magnoliopsida</taxon>
        <taxon>Liliopsida</taxon>
        <taxon>Poales</taxon>
        <taxon>Poaceae</taxon>
        <taxon>BOP clade</taxon>
        <taxon>Pooideae</taxon>
        <taxon>Poodae</taxon>
        <taxon>Poeae</taxon>
        <taxon>Poeae Chloroplast Group 1 (Aveneae type)</taxon>
        <taxon>Aveninae</taxon>
        <taxon>Avena</taxon>
    </lineage>
</organism>
<evidence type="ECO:0000313" key="2">
    <source>
        <dbReference type="Proteomes" id="UP001732700"/>
    </source>
</evidence>
<evidence type="ECO:0000313" key="1">
    <source>
        <dbReference type="EnsemblPlants" id="AVESA.00010b.r2.4CG1259770.1.CDS"/>
    </source>
</evidence>
<proteinExistence type="predicted"/>